<feature type="region of interest" description="Disordered" evidence="1">
    <location>
        <begin position="1436"/>
        <end position="1568"/>
    </location>
</feature>
<feature type="compositionally biased region" description="Acidic residues" evidence="1">
    <location>
        <begin position="1938"/>
        <end position="1951"/>
    </location>
</feature>
<dbReference type="Proteomes" id="UP000504617">
    <property type="component" value="Unplaced"/>
</dbReference>
<feature type="region of interest" description="Disordered" evidence="1">
    <location>
        <begin position="1096"/>
        <end position="1411"/>
    </location>
</feature>
<gene>
    <name evidence="3" type="primary">LOC106546979</name>
</gene>
<feature type="compositionally biased region" description="Basic and acidic residues" evidence="1">
    <location>
        <begin position="255"/>
        <end position="272"/>
    </location>
</feature>
<feature type="non-terminal residue" evidence="3">
    <location>
        <position position="2068"/>
    </location>
</feature>
<dbReference type="InterPro" id="IPR027417">
    <property type="entry name" value="P-loop_NTPase"/>
</dbReference>
<feature type="region of interest" description="Disordered" evidence="1">
    <location>
        <begin position="1"/>
        <end position="154"/>
    </location>
</feature>
<accession>A0A6I9XTQ1</accession>
<feature type="compositionally biased region" description="Basic and acidic residues" evidence="1">
    <location>
        <begin position="748"/>
        <end position="766"/>
    </location>
</feature>
<dbReference type="Gene3D" id="3.40.50.300">
    <property type="entry name" value="P-loop containing nucleotide triphosphate hydrolases"/>
    <property type="match status" value="1"/>
</dbReference>
<dbReference type="SUPFAM" id="SSF52540">
    <property type="entry name" value="P-loop containing nucleoside triphosphate hydrolases"/>
    <property type="match status" value="1"/>
</dbReference>
<feature type="region of interest" description="Disordered" evidence="1">
    <location>
        <begin position="705"/>
        <end position="958"/>
    </location>
</feature>
<feature type="compositionally biased region" description="Basic and acidic residues" evidence="1">
    <location>
        <begin position="81"/>
        <end position="90"/>
    </location>
</feature>
<feature type="compositionally biased region" description="Basic and acidic residues" evidence="1">
    <location>
        <begin position="226"/>
        <end position="242"/>
    </location>
</feature>
<feature type="region of interest" description="Disordered" evidence="1">
    <location>
        <begin position="1932"/>
        <end position="1955"/>
    </location>
</feature>
<reference evidence="3" key="1">
    <citation type="submission" date="2025-08" db="UniProtKB">
        <authorList>
            <consortium name="RefSeq"/>
        </authorList>
    </citation>
    <scope>IDENTIFICATION</scope>
</reference>
<feature type="compositionally biased region" description="Basic and acidic residues" evidence="1">
    <location>
        <begin position="196"/>
        <end position="215"/>
    </location>
</feature>
<feature type="compositionally biased region" description="Low complexity" evidence="1">
    <location>
        <begin position="933"/>
        <end position="946"/>
    </location>
</feature>
<dbReference type="RefSeq" id="XP_013919469.1">
    <property type="nucleotide sequence ID" value="XM_014063994.1"/>
</dbReference>
<feature type="region of interest" description="Disordered" evidence="1">
    <location>
        <begin position="993"/>
        <end position="1061"/>
    </location>
</feature>
<keyword evidence="2" id="KW-1185">Reference proteome</keyword>
<feature type="compositionally biased region" description="Low complexity" evidence="1">
    <location>
        <begin position="1104"/>
        <end position="1119"/>
    </location>
</feature>
<organism evidence="2 3">
    <name type="scientific">Thamnophis sirtalis</name>
    <dbReference type="NCBI Taxonomy" id="35019"/>
    <lineage>
        <taxon>Eukaryota</taxon>
        <taxon>Metazoa</taxon>
        <taxon>Chordata</taxon>
        <taxon>Craniata</taxon>
        <taxon>Vertebrata</taxon>
        <taxon>Euteleostomi</taxon>
        <taxon>Lepidosauria</taxon>
        <taxon>Squamata</taxon>
        <taxon>Bifurcata</taxon>
        <taxon>Unidentata</taxon>
        <taxon>Episquamata</taxon>
        <taxon>Toxicofera</taxon>
        <taxon>Serpentes</taxon>
        <taxon>Colubroidea</taxon>
        <taxon>Colubridae</taxon>
        <taxon>Natricinae</taxon>
        <taxon>Thamnophis</taxon>
    </lineage>
</organism>
<dbReference type="KEGG" id="tsr:106546979"/>
<evidence type="ECO:0000313" key="3">
    <source>
        <dbReference type="RefSeq" id="XP_013919469.1"/>
    </source>
</evidence>
<feature type="compositionally biased region" description="Low complexity" evidence="1">
    <location>
        <begin position="870"/>
        <end position="881"/>
    </location>
</feature>
<feature type="compositionally biased region" description="Basic and acidic residues" evidence="1">
    <location>
        <begin position="427"/>
        <end position="447"/>
    </location>
</feature>
<feature type="compositionally biased region" description="Low complexity" evidence="1">
    <location>
        <begin position="15"/>
        <end position="24"/>
    </location>
</feature>
<dbReference type="PANTHER" id="PTHR36681:SF3">
    <property type="entry name" value="NUCLEAR GTPASE, GERMINAL CENTER-ASSOCIATED, TANDEM DUPLICATE 3"/>
    <property type="match status" value="1"/>
</dbReference>
<name>A0A6I9XTQ1_9SAUR</name>
<sequence length="2068" mass="219486">MNPCPSMEETACAGESFASEPGSPAEEEAEPEAEGVESRAVSLSSEIQVSELGQQDSAERTSEIPFPSGEGPTNDSSTKISRQEKLDPGRRNALLPSRNSLPGTQSGALDNTVDSPEKVAASEDVEMGPATDAGLEDVDGHLRGGELEPEMSSAIPVEAEGVWDKASMGDLCAEMGMWADGVKPGKMEAAATTTESFKDVDPDQRPGAEPKERLLQKLSEVPILDEQFKGRFSQGDDPKDWSEASDTTGQNLHSPETREGGGRAVGKTDRLQARPALRETTVLAGALETPVPEPPENLGELISEQCLLRNSSRIPLENPVGERSVREEKRENPRNAESSNNSKEERAVPRLQDAEEMSENDDSSRGIVDVPVVGSSGGEAPGYRRGSGRERQGEFKAPPSEEESEVKRSIIGTSTAATTEDAANQPREAEGGLDKGPRGLAEQEKADSCSAADASRTRSPRPDPAERPSLGASSREGLPEGRIPGLADCSLAGTQLPSPKSHREARESLGSDSRLLLGCQDVPEDERLASLNEEGRVKTTVGGEEEEEERAGPVPSIPLAVTRRDFDPCPVQMGAWKGPCSTFSSGSSYAINQLQRPLGVDPQGPKSDIVEPENLENCSEVKGADVGGKLLYLEDPLRPDGGSEGAEAPLEQISLPVPGEPEQDALIPEGSGWSGHLAENPPCRKARASPGLTLLQPGNVAVKLPVEPMDDSADALQWPEGDDGLHWQIPASEAEGEERGRLGPSKTEGLHERRDASCFHPAEQRADGTQSREAFREPTEELATRRPCHPPIQEATAGPRKDMEMLEVSLEGPTSSHRDQGRPVRAASSPAGTEAAGASCSRKGRKRAAEAPEEPGGGEVEPDPINSAGRPANSPSESASESADDGRAACTNQGFMENTRQDLDQEASSVAGRPPGQPDTATVASPLGKAAQELPGSESSSSPPSGKGERAQKAGMALLPGQERACQLGNGPEAPAGWRGGIGCSEPCEALLQEEEKAKSPPPRKRLQQEALEGAACHPKKLCEGGSASGGGSAREPAASPGAAPPPPLPPLKGSLEQFGQTIEKFLHQCRNRLPPCSDPTDRKREAIARMVRNYFQSNVDSNEPAAETGEAGAPAGSSAREEGEGSGGPGQEDVCHFEEEPFPMEVGSALGDSGCSSPVESPKAEPPEGPLEEEPESSWPLGTSAPSQSSGPSPSPHWSHSDQALDGASGGSGSLSEAEGNSPSDGDCEDEDSGRPTKAAVLWQEDSQAEQEAPGCWLQRGEPDGGDGPDGSACREDPVEAPEETAAEGYRRAMPAKGSVFPSGGPGGPPGQDKRERAPREPFRQDPWESSPETSLRSSVAPCGPPVKMELTDEEPDGQDGRRKELPPPPSGRPPVASALGADSPEEGPSIPRPHPTPAQGAALLLVKEEAVQEDEALPSVGAESSLCAPCPSQAVELGSPGKELGRPEGGAGQAASHQAPQEAPWVPGTSASFPATDACGDGGPRSAWPLQGDGCPLGRSPLADTGLRSQAPQEEKRRLWPLLSHPPSSPPPSPSVSQHSLLPKTSADEQPEGPRPLSDFGGGALGIPCQSEEAGLAEPSDAECLRVAAAVSSSAPPQVQEGVSSFRDPPARTEPHSSRLSGRAAEWASSEQDVAFQLQECQSVLAEILQALSSVEGVDEAHVEKWRDQIAVLQKATKMPQTHIALVGNTGAGKSCLLNALLDEEAMLPTSAMRACTAVVVEIARGAEGSPYEAEVEFLSREEWNKELEALLEDMKDKAGNLKKRCPDRKTEAGAAYSRVKAVYGRVDELEKLEDKQGVTQHLGTVKHIYAETLNSSQASRDLNLQDQIRPLEEELQELERQRTEAEMEKKKLYAQRQQQRQQPVRKGSADGDSAWFQRHDILEKEFKICALQREKEARLRAISLICVQARNAFSKQRILMDFSAGLQEVSRRAEGEEDGEEEMDEGDSAGEQPANLEVFTVSSTEYLKLGGKLLCNGQPQVFHEVKDTEIPALKKFAMDTALKHSMVATEKVIRDVARVLSQMVNYLNSQRTQADARQAQVQEMLQQALQGLPALLQGVLTASSQ</sequence>
<dbReference type="PANTHER" id="PTHR36681">
    <property type="entry name" value="NUCLEAR GTPASE, GERMINAL CENTER-ASSOCIATED, TANDEM DUPLICATE 3"/>
    <property type="match status" value="1"/>
</dbReference>
<evidence type="ECO:0000256" key="1">
    <source>
        <dbReference type="SAM" id="MobiDB-lite"/>
    </source>
</evidence>
<evidence type="ECO:0000313" key="2">
    <source>
        <dbReference type="Proteomes" id="UP000504617"/>
    </source>
</evidence>
<feature type="compositionally biased region" description="Basic and acidic residues" evidence="1">
    <location>
        <begin position="323"/>
        <end position="334"/>
    </location>
</feature>
<protein>
    <submittedName>
        <fullName evidence="3">Uncharacterized protein LOC106546979</fullName>
    </submittedName>
</protein>
<feature type="compositionally biased region" description="Basic and acidic residues" evidence="1">
    <location>
        <begin position="525"/>
        <end position="537"/>
    </location>
</feature>
<feature type="compositionally biased region" description="Polar residues" evidence="1">
    <location>
        <begin position="411"/>
        <end position="422"/>
    </location>
</feature>
<feature type="compositionally biased region" description="Low complexity" evidence="1">
    <location>
        <begin position="1178"/>
        <end position="1208"/>
    </location>
</feature>
<dbReference type="GeneID" id="106546979"/>
<feature type="compositionally biased region" description="Basic and acidic residues" evidence="1">
    <location>
        <begin position="1844"/>
        <end position="1854"/>
    </location>
</feature>
<feature type="region of interest" description="Disordered" evidence="1">
    <location>
        <begin position="1594"/>
        <end position="1625"/>
    </location>
</feature>
<feature type="region of interest" description="Disordered" evidence="1">
    <location>
        <begin position="1844"/>
        <end position="1874"/>
    </location>
</feature>
<feature type="compositionally biased region" description="Polar residues" evidence="1">
    <location>
        <begin position="41"/>
        <end position="56"/>
    </location>
</feature>
<dbReference type="OrthoDB" id="3598281at2759"/>
<feature type="compositionally biased region" description="Polar residues" evidence="1">
    <location>
        <begin position="97"/>
        <end position="114"/>
    </location>
</feature>
<feature type="compositionally biased region" description="Polar residues" evidence="1">
    <location>
        <begin position="244"/>
        <end position="254"/>
    </location>
</feature>
<proteinExistence type="predicted"/>
<feature type="region of interest" description="Disordered" evidence="1">
    <location>
        <begin position="633"/>
        <end position="691"/>
    </location>
</feature>
<feature type="compositionally biased region" description="Basic and acidic residues" evidence="1">
    <location>
        <begin position="773"/>
        <end position="784"/>
    </location>
</feature>
<feature type="compositionally biased region" description="Basic and acidic residues" evidence="1">
    <location>
        <begin position="1313"/>
        <end position="1328"/>
    </location>
</feature>
<feature type="region of interest" description="Disordered" evidence="1">
    <location>
        <begin position="1071"/>
        <end position="1090"/>
    </location>
</feature>
<feature type="compositionally biased region" description="Acidic residues" evidence="1">
    <location>
        <begin position="25"/>
        <end position="35"/>
    </location>
</feature>
<feature type="compositionally biased region" description="Polar residues" evidence="1">
    <location>
        <begin position="71"/>
        <end position="80"/>
    </location>
</feature>
<feature type="region of interest" description="Disordered" evidence="1">
    <location>
        <begin position="186"/>
        <end position="557"/>
    </location>
</feature>